<dbReference type="Pfam" id="PF03781">
    <property type="entry name" value="FGE-sulfatase"/>
    <property type="match status" value="1"/>
</dbReference>
<protein>
    <recommendedName>
        <fullName evidence="1">Sulfatase-modifying factor enzyme-like domain-containing protein</fullName>
    </recommendedName>
</protein>
<comment type="caution">
    <text evidence="2">The sequence shown here is derived from an EMBL/GenBank/DDBJ whole genome shotgun (WGS) entry which is preliminary data.</text>
</comment>
<name>A0A2V1GQP6_9GAMM</name>
<sequence>MPSQSTTFIAMTNNRTHYRPDNNAPVSGSWLKPILFLGCLLFSAIPVISLAATASNKPAVIENPVPEKPLISAEQKQQIASLLQAARADVKAVRLTSPRGRNALEKYRQVLKLQPENNKALQGIRQIAMKYFILAASAWPKSPAKTDGYIEAAQTLVPGIQLPEKLANKLSFSDKLGKDKNGKDILAPEMIRLPPGVLVIPVIGQPDRVVTLPSFAISRREVSRNQWFEFARATQQEMPSCFKQVSSKLPITCISQAEAMAYANWLSKKTGEVYRLPSESEWIYAASAGIHQKFWWGDKFKTGLAVCNGCKVPATDRHPAVAGHLKYNQFGIFNMPGNVREWTNDCWHNQLDRLPEDGKPWNFRCEMTMTVVRGGSWQTAPATTRQLYRSLAVPTSKQADIGIRLVQVL</sequence>
<dbReference type="PANTHER" id="PTHR23150">
    <property type="entry name" value="SULFATASE MODIFYING FACTOR 1, 2"/>
    <property type="match status" value="1"/>
</dbReference>
<proteinExistence type="predicted"/>
<dbReference type="Gene3D" id="3.90.1580.10">
    <property type="entry name" value="paralog of FGE (formylglycine-generating enzyme)"/>
    <property type="match status" value="1"/>
</dbReference>
<dbReference type="OrthoDB" id="9768004at2"/>
<evidence type="ECO:0000313" key="2">
    <source>
        <dbReference type="EMBL" id="PVZ66301.1"/>
    </source>
</evidence>
<dbReference type="InterPro" id="IPR016187">
    <property type="entry name" value="CTDL_fold"/>
</dbReference>
<dbReference type="EMBL" id="QDDL01000008">
    <property type="protein sequence ID" value="PVZ66301.1"/>
    <property type="molecule type" value="Genomic_DNA"/>
</dbReference>
<reference evidence="2 3" key="1">
    <citation type="submission" date="2018-04" db="EMBL/GenBank/DDBJ databases">
        <title>Thalassorhabdus spongiae gen. nov., sp. nov., isolated from a marine sponge in South-West Iceland.</title>
        <authorList>
            <person name="Knobloch S."/>
            <person name="Daussin A."/>
            <person name="Johannsson R."/>
            <person name="Marteinsson V.T."/>
        </authorList>
    </citation>
    <scope>NUCLEOTIDE SEQUENCE [LARGE SCALE GENOMIC DNA]</scope>
    <source>
        <strain evidence="2 3">Hp12</strain>
    </source>
</reference>
<feature type="domain" description="Sulfatase-modifying factor enzyme-like" evidence="1">
    <location>
        <begin position="188"/>
        <end position="406"/>
    </location>
</feature>
<dbReference type="AlphaFoldDB" id="A0A2V1GQP6"/>
<dbReference type="InterPro" id="IPR042095">
    <property type="entry name" value="SUMF_sf"/>
</dbReference>
<evidence type="ECO:0000259" key="1">
    <source>
        <dbReference type="Pfam" id="PF03781"/>
    </source>
</evidence>
<dbReference type="InterPro" id="IPR051043">
    <property type="entry name" value="Sulfatase_Mod_Factor_Kinase"/>
</dbReference>
<organism evidence="2 3">
    <name type="scientific">Pelagibaculum spongiae</name>
    <dbReference type="NCBI Taxonomy" id="2080658"/>
    <lineage>
        <taxon>Bacteria</taxon>
        <taxon>Pseudomonadati</taxon>
        <taxon>Pseudomonadota</taxon>
        <taxon>Gammaproteobacteria</taxon>
        <taxon>Oceanospirillales</taxon>
        <taxon>Pelagibaculum</taxon>
    </lineage>
</organism>
<dbReference type="GO" id="GO:0120147">
    <property type="term" value="F:formylglycine-generating oxidase activity"/>
    <property type="evidence" value="ECO:0007669"/>
    <property type="project" value="TreeGrafter"/>
</dbReference>
<dbReference type="PANTHER" id="PTHR23150:SF19">
    <property type="entry name" value="FORMYLGLYCINE-GENERATING ENZYME"/>
    <property type="match status" value="1"/>
</dbReference>
<dbReference type="SUPFAM" id="SSF56436">
    <property type="entry name" value="C-type lectin-like"/>
    <property type="match status" value="1"/>
</dbReference>
<accession>A0A2V1GQP6</accession>
<dbReference type="Proteomes" id="UP000244906">
    <property type="component" value="Unassembled WGS sequence"/>
</dbReference>
<dbReference type="InterPro" id="IPR005532">
    <property type="entry name" value="SUMF_dom"/>
</dbReference>
<gene>
    <name evidence="2" type="ORF">DC094_16500</name>
</gene>
<dbReference type="RefSeq" id="WP_116688222.1">
    <property type="nucleotide sequence ID" value="NZ_CAWNYD010000008.1"/>
</dbReference>
<evidence type="ECO:0000313" key="3">
    <source>
        <dbReference type="Proteomes" id="UP000244906"/>
    </source>
</evidence>
<keyword evidence="3" id="KW-1185">Reference proteome</keyword>